<dbReference type="PANTHER" id="PTHR43244:SF1">
    <property type="entry name" value="5,10-METHYLENETETRAHYDROMETHANOPTERIN REDUCTASE"/>
    <property type="match status" value="1"/>
</dbReference>
<dbReference type="GO" id="GO:0016705">
    <property type="term" value="F:oxidoreductase activity, acting on paired donors, with incorporation or reduction of molecular oxygen"/>
    <property type="evidence" value="ECO:0007669"/>
    <property type="project" value="InterPro"/>
</dbReference>
<evidence type="ECO:0000256" key="1">
    <source>
        <dbReference type="ARBA" id="ARBA00023002"/>
    </source>
</evidence>
<organism evidence="3 4">
    <name type="scientific">Nitrosotalea devaniterrae</name>
    <dbReference type="NCBI Taxonomy" id="1078905"/>
    <lineage>
        <taxon>Archaea</taxon>
        <taxon>Nitrososphaerota</taxon>
        <taxon>Nitrososphaeria</taxon>
        <taxon>Nitrosotaleales</taxon>
        <taxon>Nitrosotaleaceae</taxon>
        <taxon>Nitrosotalea</taxon>
    </lineage>
</organism>
<dbReference type="Pfam" id="PF00296">
    <property type="entry name" value="Bac_luciferase"/>
    <property type="match status" value="1"/>
</dbReference>
<sequence>MSNMRLGFSLGSLLSVKEILDCTKVLDNYSVDSIWIPETWGMDCCSILSQISNIAKKPNLGSSIINIYSRSPALVAMSSVTLDILSNGRFVLGLGTSSKAIVEDWHGSEFSNPLGRMREYVDVLRLAMSGKKVSYDGKFFHLKNFGLLIKPSRTRIPIYLAAINQKMVDLTWEIADGVIFYLRPLPELKTTIAKMQSKKKIDVTCQLITCISHDSEKAINRAKQTIAFYVSVGAIYREFLASHGFKKETMAIFEEYGKNGLKNNHVFVTDEMVNSLAVCGTPDDVRQKIRQFVNAGIDLPILQFNPVGTVNESFDLLVKTLAGDMK</sequence>
<dbReference type="InterPro" id="IPR011251">
    <property type="entry name" value="Luciferase-like_dom"/>
</dbReference>
<dbReference type="InterPro" id="IPR036661">
    <property type="entry name" value="Luciferase-like_sf"/>
</dbReference>
<proteinExistence type="predicted"/>
<feature type="domain" description="Luciferase-like" evidence="2">
    <location>
        <begin position="15"/>
        <end position="298"/>
    </location>
</feature>
<keyword evidence="1" id="KW-0560">Oxidoreductase</keyword>
<protein>
    <submittedName>
        <fullName evidence="3">Luciferase family protein</fullName>
    </submittedName>
</protein>
<evidence type="ECO:0000313" key="4">
    <source>
        <dbReference type="Proteomes" id="UP000196239"/>
    </source>
</evidence>
<dbReference type="KEGG" id="ndv:NDEV_1023"/>
<dbReference type="InterPro" id="IPR050564">
    <property type="entry name" value="F420-G6PD/mer"/>
</dbReference>
<dbReference type="Gene3D" id="3.20.20.30">
    <property type="entry name" value="Luciferase-like domain"/>
    <property type="match status" value="1"/>
</dbReference>
<evidence type="ECO:0000313" key="3">
    <source>
        <dbReference type="EMBL" id="CUR51788.1"/>
    </source>
</evidence>
<gene>
    <name evidence="3" type="ORF">NDEV_1023</name>
</gene>
<name>A0A128A376_9ARCH</name>
<dbReference type="EMBL" id="LN890280">
    <property type="protein sequence ID" value="CUR51788.1"/>
    <property type="molecule type" value="Genomic_DNA"/>
</dbReference>
<reference evidence="4" key="1">
    <citation type="submission" date="2015-10" db="EMBL/GenBank/DDBJ databases">
        <authorList>
            <person name="Lehtovirta-Morley L.E."/>
            <person name="Vieille C."/>
        </authorList>
    </citation>
    <scope>NUCLEOTIDE SEQUENCE [LARGE SCALE GENOMIC DNA]</scope>
</reference>
<dbReference type="AlphaFoldDB" id="A0A128A376"/>
<dbReference type="CDD" id="cd01097">
    <property type="entry name" value="Tetrahydromethanopterin_reductase"/>
    <property type="match status" value="1"/>
</dbReference>
<dbReference type="SUPFAM" id="SSF51679">
    <property type="entry name" value="Bacterial luciferase-like"/>
    <property type="match status" value="1"/>
</dbReference>
<dbReference type="PANTHER" id="PTHR43244">
    <property type="match status" value="1"/>
</dbReference>
<keyword evidence="4" id="KW-1185">Reference proteome</keyword>
<accession>A0A128A376</accession>
<dbReference type="Proteomes" id="UP000196239">
    <property type="component" value="Chromosome 1"/>
</dbReference>
<evidence type="ECO:0000259" key="2">
    <source>
        <dbReference type="Pfam" id="PF00296"/>
    </source>
</evidence>